<evidence type="ECO:0000313" key="2">
    <source>
        <dbReference type="EMBL" id="PHP64763.1"/>
    </source>
</evidence>
<sequence length="95" mass="10421">MNHLVTASLAFALGLASISSAFATDYTRGTVRKVDMKTGKVTIAHEELKNLDMPAMTMVFRMASDAMLDGIKEGQDIEFVADRVNGRLTVTEIRQ</sequence>
<gene>
    <name evidence="2" type="ORF">CSC94_22800</name>
</gene>
<keyword evidence="3" id="KW-1185">Reference proteome</keyword>
<accession>A0A2G1QGX2</accession>
<organism evidence="2 3">
    <name type="scientific">Zhengella mangrovi</name>
    <dbReference type="NCBI Taxonomy" id="1982044"/>
    <lineage>
        <taxon>Bacteria</taxon>
        <taxon>Pseudomonadati</taxon>
        <taxon>Pseudomonadota</taxon>
        <taxon>Alphaproteobacteria</taxon>
        <taxon>Hyphomicrobiales</taxon>
        <taxon>Notoacmeibacteraceae</taxon>
        <taxon>Zhengella</taxon>
    </lineage>
</organism>
<dbReference type="Pfam" id="PF11604">
    <property type="entry name" value="CusF_Ec"/>
    <property type="match status" value="1"/>
</dbReference>
<dbReference type="RefSeq" id="WP_099308684.1">
    <property type="nucleotide sequence ID" value="NZ_PDVP01000024.1"/>
</dbReference>
<dbReference type="InterPro" id="IPR021647">
    <property type="entry name" value="CusF_Ec"/>
</dbReference>
<dbReference type="AlphaFoldDB" id="A0A2G1QGX2"/>
<dbReference type="InterPro" id="IPR042230">
    <property type="entry name" value="CusF_sf"/>
</dbReference>
<evidence type="ECO:0000256" key="1">
    <source>
        <dbReference type="SAM" id="SignalP"/>
    </source>
</evidence>
<dbReference type="OrthoDB" id="7371803at2"/>
<keyword evidence="1" id="KW-0732">Signal</keyword>
<feature type="signal peptide" evidence="1">
    <location>
        <begin position="1"/>
        <end position="23"/>
    </location>
</feature>
<proteinExistence type="predicted"/>
<dbReference type="EMBL" id="PDVP01000024">
    <property type="protein sequence ID" value="PHP64763.1"/>
    <property type="molecule type" value="Genomic_DNA"/>
</dbReference>
<evidence type="ECO:0008006" key="4">
    <source>
        <dbReference type="Google" id="ProtNLM"/>
    </source>
</evidence>
<comment type="caution">
    <text evidence="2">The sequence shown here is derived from an EMBL/GenBank/DDBJ whole genome shotgun (WGS) entry which is preliminary data.</text>
</comment>
<name>A0A2G1QGX2_9HYPH</name>
<dbReference type="Proteomes" id="UP000221168">
    <property type="component" value="Unassembled WGS sequence"/>
</dbReference>
<protein>
    <recommendedName>
        <fullName evidence="4">RND transporter</fullName>
    </recommendedName>
</protein>
<dbReference type="Gene3D" id="2.40.50.320">
    <property type="entry name" value="Copper binding periplasmic protein CusF"/>
    <property type="match status" value="1"/>
</dbReference>
<reference evidence="2 3" key="1">
    <citation type="submission" date="2017-10" db="EMBL/GenBank/DDBJ databases">
        <title>Sedimentibacterium mangrovi gen. nov., sp. nov., a novel member of family Phyllobacteriacea isolated from mangrove sediment.</title>
        <authorList>
            <person name="Liao H."/>
            <person name="Tian Y."/>
        </authorList>
    </citation>
    <scope>NUCLEOTIDE SEQUENCE [LARGE SCALE GENOMIC DNA]</scope>
    <source>
        <strain evidence="2 3">X9-2-2</strain>
    </source>
</reference>
<evidence type="ECO:0000313" key="3">
    <source>
        <dbReference type="Proteomes" id="UP000221168"/>
    </source>
</evidence>
<feature type="chain" id="PRO_5013753507" description="RND transporter" evidence="1">
    <location>
        <begin position="24"/>
        <end position="95"/>
    </location>
</feature>